<evidence type="ECO:0000256" key="8">
    <source>
        <dbReference type="SAM" id="Phobius"/>
    </source>
</evidence>
<dbReference type="InterPro" id="IPR003445">
    <property type="entry name" value="Cat_transpt"/>
</dbReference>
<reference evidence="9" key="1">
    <citation type="journal article" date="2007" name="J. Exp. Bot.">
        <title>Cloning and functional comparison of a high-affinity K+ transporter gene PhaHKT1 of salt-tolerant and salt-sensitive reed plants.</title>
        <authorList>
            <person name="Takahashi R."/>
            <person name="Liu S."/>
            <person name="Takano T."/>
        </authorList>
    </citation>
    <scope>NUCLEOTIDE SEQUENCE</scope>
    <source>
        <strain evidence="9">Enchi</strain>
    </source>
</reference>
<evidence type="ECO:0000256" key="7">
    <source>
        <dbReference type="ARBA" id="ARBA00023136"/>
    </source>
</evidence>
<feature type="transmembrane region" description="Helical" evidence="8">
    <location>
        <begin position="213"/>
        <end position="237"/>
    </location>
</feature>
<accession>Q3V5P7</accession>
<dbReference type="GO" id="GO:0008324">
    <property type="term" value="F:monoatomic cation transmembrane transporter activity"/>
    <property type="evidence" value="ECO:0007669"/>
    <property type="project" value="InterPro"/>
</dbReference>
<feature type="transmembrane region" description="Helical" evidence="8">
    <location>
        <begin position="13"/>
        <end position="34"/>
    </location>
</feature>
<feature type="transmembrane region" description="Helical" evidence="8">
    <location>
        <begin position="337"/>
        <end position="363"/>
    </location>
</feature>
<keyword evidence="6" id="KW-0406">Ion transport</keyword>
<comment type="similarity">
    <text evidence="2">Belongs to the TrkH potassium transport family. HKT (TC 2.A.38.3) subfamily.</text>
</comment>
<name>Q3V5P7_PHRAU</name>
<dbReference type="Pfam" id="PF02386">
    <property type="entry name" value="TrkH"/>
    <property type="match status" value="2"/>
</dbReference>
<evidence type="ECO:0000313" key="9">
    <source>
        <dbReference type="EMBL" id="BAE44386.1"/>
    </source>
</evidence>
<evidence type="ECO:0000256" key="6">
    <source>
        <dbReference type="ARBA" id="ARBA00023065"/>
    </source>
</evidence>
<dbReference type="InterPro" id="IPR051143">
    <property type="entry name" value="TrkH_K-transport"/>
</dbReference>
<evidence type="ECO:0000256" key="4">
    <source>
        <dbReference type="ARBA" id="ARBA00022692"/>
    </source>
</evidence>
<keyword evidence="7 8" id="KW-0472">Membrane</keyword>
<evidence type="ECO:0000256" key="5">
    <source>
        <dbReference type="ARBA" id="ARBA00022989"/>
    </source>
</evidence>
<dbReference type="EMBL" id="AB234305">
    <property type="protein sequence ID" value="BAE44386.1"/>
    <property type="molecule type" value="mRNA"/>
</dbReference>
<gene>
    <name evidence="9" type="primary">PhaHKT1-e</name>
</gene>
<feature type="transmembrane region" description="Helical" evidence="8">
    <location>
        <begin position="448"/>
        <end position="466"/>
    </location>
</feature>
<evidence type="ECO:0000256" key="2">
    <source>
        <dbReference type="ARBA" id="ARBA00010864"/>
    </source>
</evidence>
<dbReference type="PANTHER" id="PTHR31064:SF25">
    <property type="entry name" value="CATION TRANSPORTER HKT2_1"/>
    <property type="match status" value="1"/>
</dbReference>
<evidence type="ECO:0000256" key="1">
    <source>
        <dbReference type="ARBA" id="ARBA00004141"/>
    </source>
</evidence>
<feature type="transmembrane region" description="Helical" evidence="8">
    <location>
        <begin position="67"/>
        <end position="87"/>
    </location>
</feature>
<feature type="transmembrane region" description="Helical" evidence="8">
    <location>
        <begin position="128"/>
        <end position="150"/>
    </location>
</feature>
<dbReference type="PANTHER" id="PTHR31064">
    <property type="entry name" value="POTASSIUM TRANSPORT PROTEIN DDB_G0292412-RELATED"/>
    <property type="match status" value="1"/>
</dbReference>
<dbReference type="GO" id="GO:0005886">
    <property type="term" value="C:plasma membrane"/>
    <property type="evidence" value="ECO:0007669"/>
    <property type="project" value="TreeGrafter"/>
</dbReference>
<feature type="transmembrane region" description="Helical" evidence="8">
    <location>
        <begin position="296"/>
        <end position="316"/>
    </location>
</feature>
<keyword evidence="3" id="KW-0813">Transport</keyword>
<proteinExistence type="evidence at transcript level"/>
<organism evidence="9">
    <name type="scientific">Phragmites australis</name>
    <name type="common">Common reed</name>
    <name type="synonym">Arundo australis</name>
    <dbReference type="NCBI Taxonomy" id="29695"/>
    <lineage>
        <taxon>Eukaryota</taxon>
        <taxon>Viridiplantae</taxon>
        <taxon>Streptophyta</taxon>
        <taxon>Embryophyta</taxon>
        <taxon>Tracheophyta</taxon>
        <taxon>Spermatophyta</taxon>
        <taxon>Magnoliopsida</taxon>
        <taxon>Liliopsida</taxon>
        <taxon>Poales</taxon>
        <taxon>Poaceae</taxon>
        <taxon>PACMAD clade</taxon>
        <taxon>Arundinoideae</taxon>
        <taxon>Molinieae</taxon>
        <taxon>Molininae</taxon>
        <taxon>Phragmites</taxon>
    </lineage>
</organism>
<evidence type="ECO:0000256" key="3">
    <source>
        <dbReference type="ARBA" id="ARBA00022448"/>
    </source>
</evidence>
<feature type="transmembrane region" description="Helical" evidence="8">
    <location>
        <begin position="400"/>
        <end position="417"/>
    </location>
</feature>
<comment type="subcellular location">
    <subcellularLocation>
        <location evidence="1">Membrane</location>
        <topology evidence="1">Multi-pass membrane protein</topology>
    </subcellularLocation>
</comment>
<keyword evidence="4 8" id="KW-0812">Transmembrane</keyword>
<dbReference type="GO" id="GO:0030001">
    <property type="term" value="P:metal ion transport"/>
    <property type="evidence" value="ECO:0007669"/>
    <property type="project" value="UniProtKB-ARBA"/>
</dbReference>
<keyword evidence="5 8" id="KW-1133">Transmembrane helix</keyword>
<protein>
    <submittedName>
        <fullName evidence="9">High-affinity potassium transporter</fullName>
    </submittedName>
</protein>
<sequence>MEAFHYEFIHSRMHSFICISRYVLDLFMFVCRFVASHLHPFFICISRYVLDLFVFVYRFVASHLHPFFIQLSYFLVIDLLGSVLLISLKPNNPDFSPRYVDMLFLSTPALTVSGLSTVKMEDLSSTQIVVLTLLMFVGGEVFVSFLGLMLRPNHQAKQTDPAGNNRVSSVAAELETIDTVSAIICEELQLEEEMHATPSLSSNDLKKSRSVRYLGFVVFGYLAVIHVLGFLLVFLYITHVPTARAVLTKKGINVALFSVSVTVSSFANGGLVPTNENMAIFSKNAGLLPLLTGQVLAGNTLFPLFLRLLIWFLGRVTKLKGLELMIRNPKELRFRHLLPKLLTAFLSSTVVGLAALAVVLFSAIDWNSLVFDGLSSYQKIINALFMAVNTRHAGENSIDCSLISPAVLVLLIVMMYLPSSTTFAPPNRDDKTKDDKVVPKRRSLVQNLAFSQLGCNIIFVMVVCITERRRLRNDPLNFSTLNMIFEVISAYGNAGLSTGYSCSRLQQLHPESICHDKPYSFSGWWSNEGKLMLIFVMLYGRLKAFTMGTGKSWKLG</sequence>
<dbReference type="AlphaFoldDB" id="Q3V5P7"/>
<dbReference type="GO" id="GO:0098662">
    <property type="term" value="P:inorganic cation transmembrane transport"/>
    <property type="evidence" value="ECO:0007669"/>
    <property type="project" value="UniProtKB-ARBA"/>
</dbReference>